<dbReference type="InterPro" id="IPR004401">
    <property type="entry name" value="YbaB/EbfC"/>
</dbReference>
<accession>A0A3E2TIH9</accession>
<dbReference type="GO" id="GO:0005829">
    <property type="term" value="C:cytosol"/>
    <property type="evidence" value="ECO:0007669"/>
    <property type="project" value="TreeGrafter"/>
</dbReference>
<dbReference type="Pfam" id="PF02575">
    <property type="entry name" value="YbaB_DNA_bd"/>
    <property type="match status" value="1"/>
</dbReference>
<dbReference type="FunFam" id="3.30.1310.10:FF:000002">
    <property type="entry name" value="Nucleoid-associated protein IKC_06587"/>
    <property type="match status" value="1"/>
</dbReference>
<keyword evidence="1 3" id="KW-0963">Cytoplasm</keyword>
<evidence type="ECO:0000256" key="2">
    <source>
        <dbReference type="ARBA" id="ARBA00023125"/>
    </source>
</evidence>
<feature type="compositionally biased region" description="Basic and acidic residues" evidence="4">
    <location>
        <begin position="22"/>
        <end position="34"/>
    </location>
</feature>
<dbReference type="GO" id="GO:0043590">
    <property type="term" value="C:bacterial nucleoid"/>
    <property type="evidence" value="ECO:0007669"/>
    <property type="project" value="UniProtKB-UniRule"/>
</dbReference>
<evidence type="ECO:0000256" key="1">
    <source>
        <dbReference type="ARBA" id="ARBA00022490"/>
    </source>
</evidence>
<comment type="caution">
    <text evidence="5">The sequence shown here is derived from an EMBL/GenBank/DDBJ whole genome shotgun (WGS) entry which is preliminary data.</text>
</comment>
<dbReference type="HAMAP" id="MF_00274">
    <property type="entry name" value="DNA_YbaB_EbfC"/>
    <property type="match status" value="1"/>
</dbReference>
<dbReference type="Gene3D" id="3.30.1310.10">
    <property type="entry name" value="Nucleoid-associated protein YbaB-like domain"/>
    <property type="match status" value="1"/>
</dbReference>
<evidence type="ECO:0000313" key="5">
    <source>
        <dbReference type="EMBL" id="RGB76485.1"/>
    </source>
</evidence>
<dbReference type="EMBL" id="QVEU01000003">
    <property type="protein sequence ID" value="RGB76485.1"/>
    <property type="molecule type" value="Genomic_DNA"/>
</dbReference>
<dbReference type="PANTHER" id="PTHR33449:SF1">
    <property type="entry name" value="NUCLEOID-ASSOCIATED PROTEIN YBAB"/>
    <property type="match status" value="1"/>
</dbReference>
<dbReference type="InterPro" id="IPR036894">
    <property type="entry name" value="YbaB-like_sf"/>
</dbReference>
<evidence type="ECO:0000256" key="4">
    <source>
        <dbReference type="SAM" id="MobiDB-lite"/>
    </source>
</evidence>
<dbReference type="OrthoDB" id="9795263at2"/>
<dbReference type="RefSeq" id="WP_117521509.1">
    <property type="nucleotide sequence ID" value="NZ_AP031484.1"/>
</dbReference>
<comment type="subcellular location">
    <subcellularLocation>
        <location evidence="3">Cytoplasm</location>
        <location evidence="3">Nucleoid</location>
    </subcellularLocation>
</comment>
<dbReference type="GO" id="GO:0003677">
    <property type="term" value="F:DNA binding"/>
    <property type="evidence" value="ECO:0007669"/>
    <property type="project" value="UniProtKB-UniRule"/>
</dbReference>
<keyword evidence="6" id="KW-1185">Reference proteome</keyword>
<name>A0A3E2TIH9_9FIRM</name>
<feature type="region of interest" description="Disordered" evidence="4">
    <location>
        <begin position="21"/>
        <end position="47"/>
    </location>
</feature>
<evidence type="ECO:0000256" key="3">
    <source>
        <dbReference type="HAMAP-Rule" id="MF_00274"/>
    </source>
</evidence>
<dbReference type="AlphaFoldDB" id="A0A3E2TIH9"/>
<comment type="subunit">
    <text evidence="3">Homodimer.</text>
</comment>
<dbReference type="Proteomes" id="UP000261011">
    <property type="component" value="Unassembled WGS sequence"/>
</dbReference>
<evidence type="ECO:0000313" key="6">
    <source>
        <dbReference type="Proteomes" id="UP000261011"/>
    </source>
</evidence>
<gene>
    <name evidence="5" type="ORF">DXA39_04765</name>
</gene>
<dbReference type="SUPFAM" id="SSF82607">
    <property type="entry name" value="YbaB-like"/>
    <property type="match status" value="1"/>
</dbReference>
<dbReference type="PANTHER" id="PTHR33449">
    <property type="entry name" value="NUCLEOID-ASSOCIATED PROTEIN YBAB"/>
    <property type="match status" value="1"/>
</dbReference>
<organism evidence="5 6">
    <name type="scientific">Anaerococcus nagyae</name>
    <dbReference type="NCBI Taxonomy" id="1755241"/>
    <lineage>
        <taxon>Bacteria</taxon>
        <taxon>Bacillati</taxon>
        <taxon>Bacillota</taxon>
        <taxon>Tissierellia</taxon>
        <taxon>Tissierellales</taxon>
        <taxon>Peptoniphilaceae</taxon>
        <taxon>Anaerococcus</taxon>
    </lineage>
</organism>
<reference evidence="5 6" key="1">
    <citation type="submission" date="2018-08" db="EMBL/GenBank/DDBJ databases">
        <title>A genome reference for cultivated species of the human gut microbiota.</title>
        <authorList>
            <person name="Zou Y."/>
            <person name="Xue W."/>
            <person name="Luo G."/>
        </authorList>
    </citation>
    <scope>NUCLEOTIDE SEQUENCE [LARGE SCALE GENOMIC DNA]</scope>
    <source>
        <strain evidence="5 6">OF01-3</strain>
    </source>
</reference>
<dbReference type="NCBIfam" id="TIGR00103">
    <property type="entry name" value="DNA_YbaB_EbfC"/>
    <property type="match status" value="1"/>
</dbReference>
<protein>
    <recommendedName>
        <fullName evidence="3">Nucleoid-associated protein DXA39_04765</fullName>
    </recommendedName>
</protein>
<comment type="similarity">
    <text evidence="3">Belongs to the YbaB/EbfC family.</text>
</comment>
<sequence>MAKGGFRGGQPNMNNMMKQMRKMQEEMEKTQADIEEREFESTSGGGVVKATVNGKREVVSLKIDPDVIDPEDSEMLEDLVIAAVNDAMKKADEYSSESMGKLTGGLNIPGLM</sequence>
<keyword evidence="2 3" id="KW-0238">DNA-binding</keyword>
<proteinExistence type="inferred from homology"/>
<comment type="function">
    <text evidence="3">Binds to DNA and alters its conformation. May be involved in regulation of gene expression, nucleoid organization and DNA protection.</text>
</comment>
<dbReference type="PIRSF" id="PIRSF004555">
    <property type="entry name" value="UCP004555"/>
    <property type="match status" value="1"/>
</dbReference>